<evidence type="ECO:0000313" key="4">
    <source>
        <dbReference type="Proteomes" id="UP000005699"/>
    </source>
</evidence>
<comment type="caution">
    <text evidence="3">The sequence shown here is derived from an EMBL/GenBank/DDBJ whole genome shotgun (WGS) entry which is preliminary data.</text>
</comment>
<keyword evidence="1" id="KW-0812">Transmembrane</keyword>
<proteinExistence type="predicted"/>
<evidence type="ECO:0000259" key="2">
    <source>
        <dbReference type="Pfam" id="PF13240"/>
    </source>
</evidence>
<keyword evidence="1" id="KW-0472">Membrane</keyword>
<dbReference type="RefSeq" id="WP_004231578.1">
    <property type="nucleotide sequence ID" value="NZ_GL698429.1"/>
</dbReference>
<dbReference type="Proteomes" id="UP000005699">
    <property type="component" value="Unassembled WGS sequence"/>
</dbReference>
<sequence>MAFCMNCGQQLPEGAKFCSNCGTATGEAKSETAQRKTVYDGELHKCPNCGELINAFVTICPACNYELRGAKASSIVKEFADKLEQIEQTRESQKSHSFIGKLYGSDGQLNKTDEQKISLIRSFSIPNTKEDIFEFMILAASNLDLKLYGLGDKGVITASQRAVSDAWLAKFEQAYAKASFAFAASPDFLGIKDIYDKKIKQLKRKKLEFPMLILGMLALAFLPWLLLVLILRLL</sequence>
<protein>
    <recommendedName>
        <fullName evidence="2">Zinc-ribbon domain-containing protein</fullName>
    </recommendedName>
</protein>
<dbReference type="Pfam" id="PF13240">
    <property type="entry name" value="Zn_Ribbon_1"/>
    <property type="match status" value="1"/>
</dbReference>
<keyword evidence="1" id="KW-1133">Transmembrane helix</keyword>
<gene>
    <name evidence="3" type="ORF">HMPREF0819_0415</name>
</gene>
<feature type="transmembrane region" description="Helical" evidence="1">
    <location>
        <begin position="207"/>
        <end position="231"/>
    </location>
</feature>
<reference evidence="3 4" key="1">
    <citation type="submission" date="2010-12" db="EMBL/GenBank/DDBJ databases">
        <authorList>
            <person name="Muzny D."/>
            <person name="Qin X."/>
            <person name="Deng J."/>
            <person name="Jiang H."/>
            <person name="Liu Y."/>
            <person name="Qu J."/>
            <person name="Song X.-Z."/>
            <person name="Zhang L."/>
            <person name="Thornton R."/>
            <person name="Coyle M."/>
            <person name="Francisco L."/>
            <person name="Jackson L."/>
            <person name="Javaid M."/>
            <person name="Korchina V."/>
            <person name="Kovar C."/>
            <person name="Mata R."/>
            <person name="Mathew T."/>
            <person name="Ngo R."/>
            <person name="Nguyen L."/>
            <person name="Nguyen N."/>
            <person name="Okwuonu G."/>
            <person name="Ongeri F."/>
            <person name="Pham C."/>
            <person name="Simmons D."/>
            <person name="Wilczek-Boney K."/>
            <person name="Hale W."/>
            <person name="Jakkamsetti A."/>
            <person name="Pham P."/>
            <person name="Ruth R."/>
            <person name="San Lucas F."/>
            <person name="Warren J."/>
            <person name="Zhang J."/>
            <person name="Zhao Z."/>
            <person name="Zhou C."/>
            <person name="Zhu D."/>
            <person name="Lee S."/>
            <person name="Bess C."/>
            <person name="Blankenburg K."/>
            <person name="Forbes L."/>
            <person name="Fu Q."/>
            <person name="Gubbala S."/>
            <person name="Hirani K."/>
            <person name="Jayaseelan J.C."/>
            <person name="Lara F."/>
            <person name="Munidasa M."/>
            <person name="Palculict T."/>
            <person name="Patil S."/>
            <person name="Pu L.-L."/>
            <person name="Saada N."/>
            <person name="Tang L."/>
            <person name="Weissenberger G."/>
            <person name="Zhu Y."/>
            <person name="Hemphill L."/>
            <person name="Shang Y."/>
            <person name="Youmans B."/>
            <person name="Ayvaz T."/>
            <person name="Ross M."/>
            <person name="Santibanez J."/>
            <person name="Aqrawi P."/>
            <person name="Gross S."/>
            <person name="Joshi V."/>
            <person name="Fowler G."/>
            <person name="Nazareth L."/>
            <person name="Reid J."/>
            <person name="Worley K."/>
            <person name="Petrosino J."/>
            <person name="Highlander S."/>
            <person name="Gibbs R."/>
        </authorList>
    </citation>
    <scope>NUCLEOTIDE SEQUENCE [LARGE SCALE GENOMIC DNA]</scope>
    <source>
        <strain evidence="3 4">ATCC 9812</strain>
    </source>
</reference>
<organism evidence="3 4">
    <name type="scientific">Streptococcus equinus ATCC 9812</name>
    <dbReference type="NCBI Taxonomy" id="525379"/>
    <lineage>
        <taxon>Bacteria</taxon>
        <taxon>Bacillati</taxon>
        <taxon>Bacillota</taxon>
        <taxon>Bacilli</taxon>
        <taxon>Lactobacillales</taxon>
        <taxon>Streptococcaceae</taxon>
        <taxon>Streptococcus</taxon>
    </lineage>
</organism>
<dbReference type="InterPro" id="IPR026870">
    <property type="entry name" value="Zinc_ribbon_dom"/>
</dbReference>
<evidence type="ECO:0000313" key="3">
    <source>
        <dbReference type="EMBL" id="EFW89309.1"/>
    </source>
</evidence>
<feature type="domain" description="Zinc-ribbon" evidence="2">
    <location>
        <begin position="3"/>
        <end position="24"/>
    </location>
</feature>
<name>E8JN42_STREI</name>
<evidence type="ECO:0000256" key="1">
    <source>
        <dbReference type="SAM" id="Phobius"/>
    </source>
</evidence>
<dbReference type="HOGENOM" id="CLU_097177_0_0_9"/>
<dbReference type="EMBL" id="AEVB01000010">
    <property type="protein sequence ID" value="EFW89309.1"/>
    <property type="molecule type" value="Genomic_DNA"/>
</dbReference>
<accession>E8JN42</accession>
<dbReference type="AlphaFoldDB" id="E8JN42"/>